<dbReference type="Pfam" id="PF13477">
    <property type="entry name" value="Glyco_trans_4_2"/>
    <property type="match status" value="1"/>
</dbReference>
<dbReference type="PANTHER" id="PTHR12526">
    <property type="entry name" value="GLYCOSYLTRANSFERASE"/>
    <property type="match status" value="1"/>
</dbReference>
<sequence length="369" mass="42432">MRIAIVINTSWNIYNFRLGLVRSLLERGHEIFAVAPKDDYSDLLVKEGCKHIHVDIDSQGVNPWKDLKLTYRFFLIYKKIQPDVILQYTIKPNIYGSMAAWILKFPAINNVSGLGTVFLKKNLLSKVSLLLYKTSFKFPKIVFFQNEDDRALFLDKDLVKKKITRLVPGSGIDLKSFPMIPYKRNSVFTFLVVSRIIKDKGILEYINAIKILREKKQINVRFQLLGPKDPEHKRGIPLKEIDEWIENGLVEYLGTTDDVKSFIQKADCVVLPSYREGAPRTLLEAASLGRPIITSNVPGCRDVVKDGFNGLLCEVKNDADLADKMQRMYSMTENELIRMSENGRKKIEDSYDERIVINLYLQAIRDVVH</sequence>
<dbReference type="InterPro" id="IPR001296">
    <property type="entry name" value="Glyco_trans_1"/>
</dbReference>
<dbReference type="Gene3D" id="3.40.50.2000">
    <property type="entry name" value="Glycogen Phosphorylase B"/>
    <property type="match status" value="2"/>
</dbReference>
<dbReference type="EMBL" id="JAUJEA010000009">
    <property type="protein sequence ID" value="MDN5203878.1"/>
    <property type="molecule type" value="Genomic_DNA"/>
</dbReference>
<evidence type="ECO:0000259" key="1">
    <source>
        <dbReference type="Pfam" id="PF00534"/>
    </source>
</evidence>
<protein>
    <submittedName>
        <fullName evidence="3">Glycosyltransferase family 4 protein</fullName>
    </submittedName>
</protein>
<dbReference type="Pfam" id="PF00534">
    <property type="entry name" value="Glycos_transf_1"/>
    <property type="match status" value="1"/>
</dbReference>
<evidence type="ECO:0000313" key="4">
    <source>
        <dbReference type="Proteomes" id="UP001172082"/>
    </source>
</evidence>
<feature type="domain" description="Glycosyltransferase subfamily 4-like N-terminal" evidence="2">
    <location>
        <begin position="2"/>
        <end position="146"/>
    </location>
</feature>
<evidence type="ECO:0000259" key="2">
    <source>
        <dbReference type="Pfam" id="PF13477"/>
    </source>
</evidence>
<keyword evidence="4" id="KW-1185">Reference proteome</keyword>
<gene>
    <name evidence="3" type="ORF">QQ008_20975</name>
</gene>
<dbReference type="RefSeq" id="WP_346753902.1">
    <property type="nucleotide sequence ID" value="NZ_JAUJEA010000009.1"/>
</dbReference>
<organism evidence="3 4">
    <name type="scientific">Splendidivirga corallicola</name>
    <dbReference type="NCBI Taxonomy" id="3051826"/>
    <lineage>
        <taxon>Bacteria</taxon>
        <taxon>Pseudomonadati</taxon>
        <taxon>Bacteroidota</taxon>
        <taxon>Cytophagia</taxon>
        <taxon>Cytophagales</taxon>
        <taxon>Splendidivirgaceae</taxon>
        <taxon>Splendidivirga</taxon>
    </lineage>
</organism>
<dbReference type="CDD" id="cd03808">
    <property type="entry name" value="GT4_CapM-like"/>
    <property type="match status" value="1"/>
</dbReference>
<name>A0ABT8KU30_9BACT</name>
<dbReference type="PANTHER" id="PTHR12526:SF638">
    <property type="entry name" value="SPORE COAT PROTEIN SA"/>
    <property type="match status" value="1"/>
</dbReference>
<feature type="domain" description="Glycosyl transferase family 1" evidence="1">
    <location>
        <begin position="188"/>
        <end position="345"/>
    </location>
</feature>
<accession>A0ABT8KU30</accession>
<dbReference type="SUPFAM" id="SSF53756">
    <property type="entry name" value="UDP-Glycosyltransferase/glycogen phosphorylase"/>
    <property type="match status" value="1"/>
</dbReference>
<reference evidence="3" key="1">
    <citation type="submission" date="2023-06" db="EMBL/GenBank/DDBJ databases">
        <title>Genomic of Parafulvivirga corallium.</title>
        <authorList>
            <person name="Wang G."/>
        </authorList>
    </citation>
    <scope>NUCLEOTIDE SEQUENCE</scope>
    <source>
        <strain evidence="3">BMA10</strain>
    </source>
</reference>
<evidence type="ECO:0000313" key="3">
    <source>
        <dbReference type="EMBL" id="MDN5203878.1"/>
    </source>
</evidence>
<comment type="caution">
    <text evidence="3">The sequence shown here is derived from an EMBL/GenBank/DDBJ whole genome shotgun (WGS) entry which is preliminary data.</text>
</comment>
<proteinExistence type="predicted"/>
<dbReference type="InterPro" id="IPR028098">
    <property type="entry name" value="Glyco_trans_4-like_N"/>
</dbReference>
<dbReference type="Proteomes" id="UP001172082">
    <property type="component" value="Unassembled WGS sequence"/>
</dbReference>